<keyword evidence="2" id="KW-0548">Nucleotidyltransferase</keyword>
<dbReference type="NCBIfam" id="NF041078">
    <property type="entry name" value="cGAS"/>
    <property type="match status" value="1"/>
</dbReference>
<sequence length="321" mass="36825">MTICHDLFTEYHTTIYLTSDKKEELRKSRNAIREKIRKYFKDELQLTVPKFYGQGSYMMNTTIVPIDGEYDVDDGVYLEHLKSKDEEDWSTPTKVHNWIVNAVKGHTSTPPEDKNTCVRVIYKANYHVDLPIYVMKGDHPKLAHKSEGWIDSDPKKLTKWFNDEVSSKGDQLKRVVRYLKGWKDFKEGDTKLPSGMVLTILAANHFVSDHPNDDDKAFIETVRAIKKELDESFSLVRPVFPDEELINDWSETKKNNFLNKLDSLIKKGDQAIAESDKTSASKKWITVFGSRFPEYEAPDSEAKAVFKSTAPAILGNHGRSA</sequence>
<feature type="domain" description="Cyclic GMP-AMP synthase DncV-like nucleotidyltransferase" evidence="12">
    <location>
        <begin position="49"/>
        <end position="133"/>
    </location>
</feature>
<keyword evidence="4" id="KW-0547">Nucleotide-binding</keyword>
<keyword evidence="1" id="KW-0808">Transferase</keyword>
<organism evidence="14 15">
    <name type="scientific">Paenibacillus xylanexedens</name>
    <dbReference type="NCBI Taxonomy" id="528191"/>
    <lineage>
        <taxon>Bacteria</taxon>
        <taxon>Bacillati</taxon>
        <taxon>Bacillota</taxon>
        <taxon>Bacilli</taxon>
        <taxon>Bacillales</taxon>
        <taxon>Paenibacillaceae</taxon>
        <taxon>Paenibacillus</taxon>
    </lineage>
</organism>
<evidence type="ECO:0000313" key="15">
    <source>
        <dbReference type="Proteomes" id="UP000810207"/>
    </source>
</evidence>
<dbReference type="RefSeq" id="WP_211085290.1">
    <property type="nucleotide sequence ID" value="NZ_CBCSLC010000074.1"/>
</dbReference>
<reference evidence="14 15" key="1">
    <citation type="submission" date="2021-03" db="EMBL/GenBank/DDBJ databases">
        <title>Genomic Encyclopedia of Type Strains, Phase IV (KMG-IV): sequencing the most valuable type-strain genomes for metagenomic binning, comparative biology and taxonomic classification.</title>
        <authorList>
            <person name="Goeker M."/>
        </authorList>
    </citation>
    <scope>NUCLEOTIDE SEQUENCE [LARGE SCALE GENOMIC DNA]</scope>
    <source>
        <strain evidence="14 15">DSM 21292</strain>
    </source>
</reference>
<keyword evidence="3" id="KW-0479">Metal-binding</keyword>
<dbReference type="InterPro" id="IPR048445">
    <property type="entry name" value="DncV-like_NTFase"/>
</dbReference>
<comment type="caution">
    <text evidence="14">The sequence shown here is derived from an EMBL/GenBank/DDBJ whole genome shotgun (WGS) entry which is preliminary data.</text>
</comment>
<keyword evidence="8" id="KW-0051">Antiviral defense</keyword>
<evidence type="ECO:0000256" key="6">
    <source>
        <dbReference type="ARBA" id="ARBA00022842"/>
    </source>
</evidence>
<accession>A0ABS4S2S5</accession>
<dbReference type="CDD" id="cd05400">
    <property type="entry name" value="NT_2-5OAS_ClassI-CCAase"/>
    <property type="match status" value="1"/>
</dbReference>
<keyword evidence="15" id="KW-1185">Reference proteome</keyword>
<evidence type="ECO:0000256" key="8">
    <source>
        <dbReference type="ARBA" id="ARBA00023118"/>
    </source>
</evidence>
<dbReference type="Pfam" id="PF21713">
    <property type="entry name" value="DncV_C"/>
    <property type="match status" value="1"/>
</dbReference>
<keyword evidence="6" id="KW-0460">Magnesium</keyword>
<evidence type="ECO:0000256" key="5">
    <source>
        <dbReference type="ARBA" id="ARBA00022840"/>
    </source>
</evidence>
<evidence type="ECO:0000256" key="4">
    <source>
        <dbReference type="ARBA" id="ARBA00022741"/>
    </source>
</evidence>
<proteinExistence type="predicted"/>
<evidence type="ECO:0000256" key="11">
    <source>
        <dbReference type="ARBA" id="ARBA00048304"/>
    </source>
</evidence>
<evidence type="ECO:0000256" key="1">
    <source>
        <dbReference type="ARBA" id="ARBA00022679"/>
    </source>
</evidence>
<evidence type="ECO:0000256" key="3">
    <source>
        <dbReference type="ARBA" id="ARBA00022723"/>
    </source>
</evidence>
<gene>
    <name evidence="14" type="ORF">J2Z28_005634</name>
</gene>
<evidence type="ECO:0000256" key="10">
    <source>
        <dbReference type="ARBA" id="ARBA00044145"/>
    </source>
</evidence>
<feature type="domain" description="Cyclic GMP-AMP synthase C-terminal" evidence="13">
    <location>
        <begin position="169"/>
        <end position="294"/>
    </location>
</feature>
<dbReference type="Pfam" id="PF21654">
    <property type="entry name" value="DncV-like_NTFase"/>
    <property type="match status" value="1"/>
</dbReference>
<dbReference type="EMBL" id="JAGIKV010000030">
    <property type="protein sequence ID" value="MBP2248940.1"/>
    <property type="molecule type" value="Genomic_DNA"/>
</dbReference>
<dbReference type="InterPro" id="IPR047805">
    <property type="entry name" value="GAMP_synthase"/>
</dbReference>
<comment type="catalytic activity">
    <reaction evidence="11">
        <text>GTP + ATP = 3',3'-cGAMP + 2 diphosphate</text>
        <dbReference type="Rhea" id="RHEA:35647"/>
        <dbReference type="ChEBI" id="CHEBI:30616"/>
        <dbReference type="ChEBI" id="CHEBI:33019"/>
        <dbReference type="ChEBI" id="CHEBI:37565"/>
        <dbReference type="ChEBI" id="CHEBI:71501"/>
    </reaction>
    <physiologicalReaction direction="left-to-right" evidence="11">
        <dbReference type="Rhea" id="RHEA:35648"/>
    </physiologicalReaction>
</comment>
<protein>
    <recommendedName>
        <fullName evidence="10">Cyclic GMP-AMP synthase</fullName>
    </recommendedName>
</protein>
<keyword evidence="9" id="KW-0342">GTP-binding</keyword>
<evidence type="ECO:0000256" key="9">
    <source>
        <dbReference type="ARBA" id="ARBA00023134"/>
    </source>
</evidence>
<dbReference type="InterPro" id="IPR048446">
    <property type="entry name" value="DncV_C"/>
</dbReference>
<keyword evidence="7" id="KW-0546">Nucleotide metabolism</keyword>
<evidence type="ECO:0000256" key="7">
    <source>
        <dbReference type="ARBA" id="ARBA00023080"/>
    </source>
</evidence>
<keyword evidence="5" id="KW-0067">ATP-binding</keyword>
<evidence type="ECO:0000313" key="14">
    <source>
        <dbReference type="EMBL" id="MBP2248940.1"/>
    </source>
</evidence>
<evidence type="ECO:0000259" key="12">
    <source>
        <dbReference type="Pfam" id="PF21654"/>
    </source>
</evidence>
<evidence type="ECO:0000256" key="2">
    <source>
        <dbReference type="ARBA" id="ARBA00022695"/>
    </source>
</evidence>
<name>A0ABS4S2S5_PAEXY</name>
<dbReference type="Proteomes" id="UP000810207">
    <property type="component" value="Unassembled WGS sequence"/>
</dbReference>
<evidence type="ECO:0000259" key="13">
    <source>
        <dbReference type="Pfam" id="PF21713"/>
    </source>
</evidence>
<dbReference type="InterPro" id="IPR006116">
    <property type="entry name" value="NT_2-5OAS_ClassI-CCAase"/>
</dbReference>